<proteinExistence type="predicted"/>
<gene>
    <name evidence="1" type="ORF">NS96R_14445</name>
</gene>
<accession>A0AAJ0PEW4</accession>
<comment type="caution">
    <text evidence="1">The sequence shown here is derived from an EMBL/GenBank/DDBJ whole genome shotgun (WGS) entry which is preliminary data.</text>
</comment>
<evidence type="ECO:0000313" key="2">
    <source>
        <dbReference type="Proteomes" id="UP000071644"/>
    </source>
</evidence>
<evidence type="ECO:0000313" key="1">
    <source>
        <dbReference type="EMBL" id="KTT16935.1"/>
    </source>
</evidence>
<sequence length="93" mass="10815">MDSGRPPQTPAEAAHDSYLNHLMACRRCYAPNKRHCSVGQALRIEYDAQFLMTIDDTYRRKAIMRDEFECDPVVGEQLKARVIELWNEENQEA</sequence>
<dbReference type="EMBL" id="LDSN01000036">
    <property type="protein sequence ID" value="KTT16935.1"/>
    <property type="molecule type" value="Genomic_DNA"/>
</dbReference>
<protein>
    <submittedName>
        <fullName evidence="1">Uncharacterized protein</fullName>
    </submittedName>
</protein>
<organism evidence="1 2">
    <name type="scientific">Pseudomonas parafulva</name>
    <dbReference type="NCBI Taxonomy" id="157782"/>
    <lineage>
        <taxon>Bacteria</taxon>
        <taxon>Pseudomonadati</taxon>
        <taxon>Pseudomonadota</taxon>
        <taxon>Gammaproteobacteria</taxon>
        <taxon>Pseudomonadales</taxon>
        <taxon>Pseudomonadaceae</taxon>
        <taxon>Pseudomonas</taxon>
    </lineage>
</organism>
<dbReference type="AlphaFoldDB" id="A0AAJ0PEW4"/>
<name>A0AAJ0PEW4_9PSED</name>
<dbReference type="Proteomes" id="UP000071644">
    <property type="component" value="Unassembled WGS sequence"/>
</dbReference>
<reference evidence="1 2" key="1">
    <citation type="journal article" date="2016" name="Front. Microbiol.">
        <title>Genomic Resource of Rice Seed Associated Bacteria.</title>
        <authorList>
            <person name="Midha S."/>
            <person name="Bansal K."/>
            <person name="Sharma S."/>
            <person name="Kumar N."/>
            <person name="Patil P.P."/>
            <person name="Chaudhry V."/>
            <person name="Patil P.B."/>
        </authorList>
    </citation>
    <scope>NUCLEOTIDE SEQUENCE [LARGE SCALE GENOMIC DNA]</scope>
    <source>
        <strain evidence="1 2">NS96</strain>
    </source>
</reference>